<evidence type="ECO:0000256" key="3">
    <source>
        <dbReference type="ARBA" id="ARBA00012834"/>
    </source>
</evidence>
<dbReference type="EMBL" id="FO082049">
    <property type="protein sequence ID" value="CCE83750.1"/>
    <property type="molecule type" value="Genomic_DNA"/>
</dbReference>
<evidence type="ECO:0000313" key="12">
    <source>
        <dbReference type="Proteomes" id="UP000005222"/>
    </source>
</evidence>
<dbReference type="Proteomes" id="UP000005222">
    <property type="component" value="Chromosome K"/>
</dbReference>
<keyword evidence="12" id="KW-1185">Reference proteome</keyword>
<dbReference type="HOGENOM" id="CLU_031312_1_0_1"/>
<dbReference type="SUPFAM" id="SSF53335">
    <property type="entry name" value="S-adenosyl-L-methionine-dependent methyltransferases"/>
    <property type="match status" value="1"/>
</dbReference>
<evidence type="ECO:0000313" key="11">
    <source>
        <dbReference type="EMBL" id="CCE84781.1"/>
    </source>
</evidence>
<dbReference type="PIRSF" id="PIRSF016305">
    <property type="entry name" value="LCM_mtfrase"/>
    <property type="match status" value="1"/>
</dbReference>
<feature type="binding site" evidence="9">
    <location>
        <position position="84"/>
    </location>
    <ligand>
        <name>S-adenosyl-L-methionine</name>
        <dbReference type="ChEBI" id="CHEBI:59789"/>
    </ligand>
</feature>
<sequence>MLSPRQRQDKNVRATDLDALSCRSSANRKGYFNPPDVYIDELIISYNKHLQFCSGYTNLSASRTLRSVFNEQKFPLINRGTYLRTKVLYDLVSSFCKEFAACQIISLGGGSDTKSFQWLENIESVRVIEIDFVESVKIKKLAILNSPKLSKVVGQTSDESVIISSHQSFESLDPEFHADRYHLIGCDLREIKEKSVSDNLYKCIDTSLPTLVLSECVLCYLSPEENKMILNNFSEAFLNKAYLSFLIYEPMSLNDTFGTTMTNNLSNRGLNLYTFDHLPDLTSRYKFMHDECCIPNVKLTDMSTVAGYEGIKEGFKPWIDDADLLRINKLELVDEIEEIKLLFRHYCLCYAELPYGDKHFRSLEAYHWRI</sequence>
<dbReference type="Pfam" id="PF04072">
    <property type="entry name" value="LCM"/>
    <property type="match status" value="1"/>
</dbReference>
<evidence type="ECO:0000256" key="6">
    <source>
        <dbReference type="ARBA" id="ARBA00022679"/>
    </source>
</evidence>
<dbReference type="PANTHER" id="PTHR13600:SF21">
    <property type="entry name" value="LEUCINE CARBOXYL METHYLTRANSFERASE 1"/>
    <property type="match status" value="1"/>
</dbReference>
<organism evidence="11 12">
    <name type="scientific">Pichia sorbitophila (strain ATCC MYA-4447 / BCRC 22081 / CBS 7064 / NBRC 10061 / NRRL Y-12695)</name>
    <name type="common">Hybrid yeast</name>
    <dbReference type="NCBI Taxonomy" id="559304"/>
    <lineage>
        <taxon>Eukaryota</taxon>
        <taxon>Fungi</taxon>
        <taxon>Dikarya</taxon>
        <taxon>Ascomycota</taxon>
        <taxon>Saccharomycotina</taxon>
        <taxon>Pichiomycetes</taxon>
        <taxon>Debaryomycetaceae</taxon>
        <taxon>Millerozyma</taxon>
    </lineage>
</organism>
<dbReference type="InterPro" id="IPR016651">
    <property type="entry name" value="LCMT1"/>
</dbReference>
<dbReference type="AlphaFoldDB" id="G8Y851"/>
<keyword evidence="5 8" id="KW-0489">Methyltransferase</keyword>
<feature type="binding site" evidence="9">
    <location>
        <position position="215"/>
    </location>
    <ligand>
        <name>S-adenosyl-L-methionine</name>
        <dbReference type="ChEBI" id="CHEBI:59789"/>
    </ligand>
</feature>
<name>G8Y851_PICSO</name>
<proteinExistence type="inferred from homology"/>
<evidence type="ECO:0000256" key="5">
    <source>
        <dbReference type="ARBA" id="ARBA00022603"/>
    </source>
</evidence>
<protein>
    <recommendedName>
        <fullName evidence="4 8">Leucine carboxyl methyltransferase 1</fullName>
        <ecNumber evidence="3 8">2.1.1.233</ecNumber>
    </recommendedName>
</protein>
<dbReference type="Gene3D" id="3.40.50.150">
    <property type="entry name" value="Vaccinia Virus protein VP39"/>
    <property type="match status" value="1"/>
</dbReference>
<dbReference type="PANTHER" id="PTHR13600">
    <property type="entry name" value="LEUCINE CARBOXYL METHYLTRANSFERASE"/>
    <property type="match status" value="1"/>
</dbReference>
<dbReference type="Proteomes" id="UP000005222">
    <property type="component" value="Chromosome L"/>
</dbReference>
<dbReference type="EMBL" id="FO082048">
    <property type="protein sequence ID" value="CCE84781.1"/>
    <property type="molecule type" value="Genomic_DNA"/>
</dbReference>
<dbReference type="OrthoDB" id="203237at2759"/>
<comment type="similarity">
    <text evidence="2 8">Belongs to the methyltransferase superfamily. LCMT family.</text>
</comment>
<evidence type="ECO:0000313" key="10">
    <source>
        <dbReference type="EMBL" id="CCE83750.1"/>
    </source>
</evidence>
<dbReference type="InterPro" id="IPR029063">
    <property type="entry name" value="SAM-dependent_MTases_sf"/>
</dbReference>
<dbReference type="InParanoid" id="G8Y851"/>
<feature type="binding site" evidence="9">
    <location>
        <begin position="187"/>
        <end position="188"/>
    </location>
    <ligand>
        <name>S-adenosyl-L-methionine</name>
        <dbReference type="ChEBI" id="CHEBI:59789"/>
    </ligand>
</feature>
<keyword evidence="6 8" id="KW-0808">Transferase</keyword>
<gene>
    <name evidence="11" type="primary">Piso0_004336</name>
    <name evidence="10" type="ORF">GNLVRS01_PISO0K14640g</name>
    <name evidence="11" type="ORF">GNLVRS01_PISO0L14641g</name>
</gene>
<dbReference type="FunCoup" id="G8Y851">
    <property type="interactions" value="884"/>
</dbReference>
<reference evidence="12" key="2">
    <citation type="journal article" date="2012" name="G3 (Bethesda)">
        <title>Pichia sorbitophila, an interspecies yeast hybrid reveals early steps of genome resolution following polyploidization.</title>
        <authorList>
            <person name="Leh Louis V."/>
            <person name="Despons L."/>
            <person name="Friedrich A."/>
            <person name="Martin T."/>
            <person name="Durrens P."/>
            <person name="Casaregola S."/>
            <person name="Neuveglise C."/>
            <person name="Fairhead C."/>
            <person name="Marck C."/>
            <person name="Cruz J.A."/>
            <person name="Straub M.L."/>
            <person name="Kugler V."/>
            <person name="Sacerdot C."/>
            <person name="Uzunov Z."/>
            <person name="Thierry A."/>
            <person name="Weiss S."/>
            <person name="Bleykasten C."/>
            <person name="De Montigny J."/>
            <person name="Jacques N."/>
            <person name="Jung P."/>
            <person name="Lemaire M."/>
            <person name="Mallet S."/>
            <person name="Morel G."/>
            <person name="Richard G.F."/>
            <person name="Sarkar A."/>
            <person name="Savel G."/>
            <person name="Schacherer J."/>
            <person name="Seret M.L."/>
            <person name="Talla E."/>
            <person name="Samson G."/>
            <person name="Jubin C."/>
            <person name="Poulain J."/>
            <person name="Vacherie B."/>
            <person name="Barbe V."/>
            <person name="Pelletier E."/>
            <person name="Sherman D.J."/>
            <person name="Westhof E."/>
            <person name="Weissenbach J."/>
            <person name="Baret P.V."/>
            <person name="Wincker P."/>
            <person name="Gaillardin C."/>
            <person name="Dujon B."/>
            <person name="Souciet J.L."/>
        </authorList>
    </citation>
    <scope>NUCLEOTIDE SEQUENCE [LARGE SCALE GENOMIC DNA]</scope>
    <source>
        <strain evidence="12">ATCC MYA-4447 / BCRC 22081 / CBS 7064 / NBRC 10061 / NRRL Y-12695</strain>
    </source>
</reference>
<accession>G8Y851</accession>
<dbReference type="GO" id="GO:0032259">
    <property type="term" value="P:methylation"/>
    <property type="evidence" value="ECO:0007669"/>
    <property type="project" value="UniProtKB-KW"/>
</dbReference>
<feature type="binding site" evidence="9">
    <location>
        <position position="108"/>
    </location>
    <ligand>
        <name>S-adenosyl-L-methionine</name>
        <dbReference type="ChEBI" id="CHEBI:59789"/>
    </ligand>
</feature>
<comment type="catalytic activity">
    <reaction evidence="1 8">
        <text>[phosphatase 2A protein]-C-terminal L-leucine + S-adenosyl-L-methionine = [phosphatase 2A protein]-C-terminal L-leucine methyl ester + S-adenosyl-L-homocysteine</text>
        <dbReference type="Rhea" id="RHEA:48544"/>
        <dbReference type="Rhea" id="RHEA-COMP:12134"/>
        <dbReference type="Rhea" id="RHEA-COMP:12135"/>
        <dbReference type="ChEBI" id="CHEBI:57856"/>
        <dbReference type="ChEBI" id="CHEBI:59789"/>
        <dbReference type="ChEBI" id="CHEBI:90516"/>
        <dbReference type="ChEBI" id="CHEBI:90517"/>
        <dbReference type="EC" id="2.1.1.233"/>
    </reaction>
</comment>
<dbReference type="GO" id="GO:0018423">
    <property type="term" value="F:protein C-terminal leucine carboxyl O-methyltransferase activity"/>
    <property type="evidence" value="ECO:0007669"/>
    <property type="project" value="UniProtKB-EC"/>
</dbReference>
<evidence type="ECO:0000256" key="1">
    <source>
        <dbReference type="ARBA" id="ARBA00000724"/>
    </source>
</evidence>
<evidence type="ECO:0000256" key="4">
    <source>
        <dbReference type="ARBA" id="ARBA00017497"/>
    </source>
</evidence>
<dbReference type="EC" id="2.1.1.233" evidence="3 8"/>
<dbReference type="InterPro" id="IPR007213">
    <property type="entry name" value="Ppm1/Ppm2/Tcmp"/>
</dbReference>
<evidence type="ECO:0000256" key="7">
    <source>
        <dbReference type="ARBA" id="ARBA00022691"/>
    </source>
</evidence>
<comment type="function">
    <text evidence="8">Methylates the carboxyl group of the C-terminal leucine residue of protein phosphatase 2A catalytic subunits to form alpha-leucine ester residues.</text>
</comment>
<dbReference type="STRING" id="559304.G8Y851"/>
<evidence type="ECO:0000256" key="9">
    <source>
        <dbReference type="PIRSR" id="PIRSR016305-1"/>
    </source>
</evidence>
<evidence type="ECO:0000256" key="2">
    <source>
        <dbReference type="ARBA" id="ARBA00010703"/>
    </source>
</evidence>
<keyword evidence="7 8" id="KW-0949">S-adenosyl-L-methionine</keyword>
<reference evidence="11" key="1">
    <citation type="submission" date="2011-10" db="EMBL/GenBank/DDBJ databases">
        <authorList>
            <person name="Genoscope - CEA"/>
        </authorList>
    </citation>
    <scope>NUCLEOTIDE SEQUENCE</scope>
</reference>
<dbReference type="eggNOG" id="KOG2918">
    <property type="taxonomic scope" value="Eukaryota"/>
</dbReference>
<evidence type="ECO:0000256" key="8">
    <source>
        <dbReference type="PIRNR" id="PIRNR016305"/>
    </source>
</evidence>